<dbReference type="AlphaFoldDB" id="A0A0D1EKC2"/>
<accession>A0A0D1EKC2</accession>
<dbReference type="Proteomes" id="UP000032232">
    <property type="component" value="Unassembled WGS sequence"/>
</dbReference>
<proteinExistence type="predicted"/>
<gene>
    <name evidence="1" type="ORF">jaqu_06540</name>
</gene>
<reference evidence="1 2" key="1">
    <citation type="submission" date="2015-02" db="EMBL/GenBank/DDBJ databases">
        <title>Genome Sequence of Jannaschia aquimarina DSM28248, a member of the Roseobacter clade.</title>
        <authorList>
            <person name="Voget S."/>
            <person name="Daniel R."/>
        </authorList>
    </citation>
    <scope>NUCLEOTIDE SEQUENCE [LARGE SCALE GENOMIC DNA]</scope>
    <source>
        <strain evidence="1 2">GSW-M26</strain>
    </source>
</reference>
<keyword evidence="2" id="KW-1185">Reference proteome</keyword>
<comment type="caution">
    <text evidence="1">The sequence shown here is derived from an EMBL/GenBank/DDBJ whole genome shotgun (WGS) entry which is preliminary data.</text>
</comment>
<dbReference type="PATRIC" id="fig|935700.4.peg.691"/>
<name>A0A0D1EKC2_9RHOB</name>
<protein>
    <recommendedName>
        <fullName evidence="3">Lipoprotein</fullName>
    </recommendedName>
</protein>
<sequence length="99" mass="10369">MRGLVFLAFAGLAACGSPHPLDGLDRTGTARVEGRDYRVNWNVSTAQVTRMTPEWRPAFASVARGAAIAAEQVTGCKVVPSSVSGDIAMLNMALDCTAS</sequence>
<evidence type="ECO:0000313" key="1">
    <source>
        <dbReference type="EMBL" id="KIT17466.1"/>
    </source>
</evidence>
<evidence type="ECO:0008006" key="3">
    <source>
        <dbReference type="Google" id="ProtNLM"/>
    </source>
</evidence>
<dbReference type="EMBL" id="JYFE01000017">
    <property type="protein sequence ID" value="KIT17466.1"/>
    <property type="molecule type" value="Genomic_DNA"/>
</dbReference>
<organism evidence="1 2">
    <name type="scientific">Jannaschia aquimarina</name>
    <dbReference type="NCBI Taxonomy" id="935700"/>
    <lineage>
        <taxon>Bacteria</taxon>
        <taxon>Pseudomonadati</taxon>
        <taxon>Pseudomonadota</taxon>
        <taxon>Alphaproteobacteria</taxon>
        <taxon>Rhodobacterales</taxon>
        <taxon>Roseobacteraceae</taxon>
        <taxon>Jannaschia</taxon>
    </lineage>
</organism>
<dbReference type="PROSITE" id="PS51257">
    <property type="entry name" value="PROKAR_LIPOPROTEIN"/>
    <property type="match status" value="1"/>
</dbReference>
<evidence type="ECO:0000313" key="2">
    <source>
        <dbReference type="Proteomes" id="UP000032232"/>
    </source>
</evidence>